<comment type="caution">
    <text evidence="1">The sequence shown here is derived from an EMBL/GenBank/DDBJ whole genome shotgun (WGS) entry which is preliminary data.</text>
</comment>
<reference evidence="1 2" key="1">
    <citation type="submission" date="2017-09" db="EMBL/GenBank/DDBJ databases">
        <title>Large-scale bioinformatics analysis of Bacillus genomes uncovers conserved roles of natural products in bacterial physiology.</title>
        <authorList>
            <consortium name="Agbiome Team Llc"/>
            <person name="Bleich R.M."/>
            <person name="Grubbs K.J."/>
            <person name="Santa Maria K.C."/>
            <person name="Allen S.E."/>
            <person name="Farag S."/>
            <person name="Shank E.A."/>
            <person name="Bowers A."/>
        </authorList>
    </citation>
    <scope>NUCLEOTIDE SEQUENCE [LARGE SCALE GENOMIC DNA]</scope>
    <source>
        <strain evidence="1 2">AFS009893</strain>
    </source>
</reference>
<name>A0A2A8BYK9_9BACI</name>
<protein>
    <submittedName>
        <fullName evidence="1">Uncharacterized protein</fullName>
    </submittedName>
</protein>
<evidence type="ECO:0000313" key="1">
    <source>
        <dbReference type="EMBL" id="PEM65313.1"/>
    </source>
</evidence>
<dbReference type="RefSeq" id="WP_098129080.1">
    <property type="nucleotide sequence ID" value="NZ_NUDP01000117.1"/>
</dbReference>
<accession>A0A2A8BYK9</accession>
<dbReference type="AlphaFoldDB" id="A0A2A8BYK9"/>
<sequence length="86" mass="9833">MNIVDNRKQATGILERGAIIVAESGRKYLIIRDQLNSNNRLLNIEQMQTSYSFNDHEFTLERINKNFTIEEIIPAAEVQLTIGGIK</sequence>
<organism evidence="1 2">
    <name type="scientific">Bacillus pseudomycoides</name>
    <dbReference type="NCBI Taxonomy" id="64104"/>
    <lineage>
        <taxon>Bacteria</taxon>
        <taxon>Bacillati</taxon>
        <taxon>Bacillota</taxon>
        <taxon>Bacilli</taxon>
        <taxon>Bacillales</taxon>
        <taxon>Bacillaceae</taxon>
        <taxon>Bacillus</taxon>
        <taxon>Bacillus cereus group</taxon>
    </lineage>
</organism>
<dbReference type="EMBL" id="NUDP01000117">
    <property type="protein sequence ID" value="PEM65313.1"/>
    <property type="molecule type" value="Genomic_DNA"/>
</dbReference>
<gene>
    <name evidence="1" type="ORF">CN613_25555</name>
</gene>
<proteinExistence type="predicted"/>
<evidence type="ECO:0000313" key="2">
    <source>
        <dbReference type="Proteomes" id="UP000219775"/>
    </source>
</evidence>
<dbReference type="Proteomes" id="UP000219775">
    <property type="component" value="Unassembled WGS sequence"/>
</dbReference>